<reference evidence="4" key="1">
    <citation type="journal article" date="2011" name="MBio">
        <title>Novel metabolic attributes of the genus Cyanothece, comprising a group of unicellular nitrogen-fixing Cyanobacteria.</title>
        <authorList>
            <person name="Bandyopadhyay A."/>
            <person name="Elvitigala T."/>
            <person name="Welsh E."/>
            <person name="Stockel J."/>
            <person name="Liberton M."/>
            <person name="Min H."/>
            <person name="Sherman L.A."/>
            <person name="Pakrasi H.B."/>
        </authorList>
    </citation>
    <scope>NUCLEOTIDE SEQUENCE [LARGE SCALE GENOMIC DNA]</scope>
    <source>
        <strain evidence="4">PCC 7822</strain>
    </source>
</reference>
<dbReference type="RefSeq" id="WP_013321861.1">
    <property type="nucleotide sequence ID" value="NC_014501.1"/>
</dbReference>
<dbReference type="PANTHER" id="PTHR43646">
    <property type="entry name" value="GLYCOSYLTRANSFERASE"/>
    <property type="match status" value="1"/>
</dbReference>
<feature type="domain" description="Glycosyltransferase 2-like" evidence="2">
    <location>
        <begin position="48"/>
        <end position="228"/>
    </location>
</feature>
<sequence length="393" mass="44223">MNQVFLGLVLLSLLIWLYLLCFRGKFWLADQRLELNNNQLSFYPSVCAVVPARNEADLLPTTLNSLLNQNYPGEFSIILIDDQSSDGTGQVALDVAQKCHQSARLTVISGQPLSSGWTGKLWAMEQGIRYAKQHSSPDYFLFTDADICHHPVNLQELVIKAEQENLALVSLMVLLRCKSFWEKVLIPAFVFFFQKLYPFPWVNDPQQKMAAAAGGCILIRRQILEDIGGLQILRKALIDDCSLAAAVKSYLQTEPTLTEKSIWLGLTDATESFRPYPSLKSLWDLVARTAFTQLNYSPWLLIGTVIGMTIIYLIPPLSVMIGVVLGNKLMIGIGTMAWLLMLIAYFPTLKLYESSFLWGISLPGIAFLYTLMTIDSAWRHWRGQGGGWKGRVY</sequence>
<dbReference type="InterPro" id="IPR017832">
    <property type="entry name" value="Glyco_trans_2_hopen-assoc_HpnB"/>
</dbReference>
<keyword evidence="3" id="KW-0808">Transferase</keyword>
<dbReference type="HOGENOM" id="CLU_038143_2_0_3"/>
<dbReference type="CAZy" id="GT2">
    <property type="family name" value="Glycosyltransferase Family 2"/>
</dbReference>
<accession>E0U8K8</accession>
<dbReference type="Pfam" id="PF00535">
    <property type="entry name" value="Glycos_transf_2"/>
    <property type="match status" value="1"/>
</dbReference>
<dbReference type="STRING" id="497965.Cyan7822_1767"/>
<protein>
    <submittedName>
        <fullName evidence="3">Hopene-associated glycosyltransferase HpnB</fullName>
    </submittedName>
</protein>
<dbReference type="Proteomes" id="UP000008206">
    <property type="component" value="Chromosome"/>
</dbReference>
<dbReference type="NCBIfam" id="TIGR03469">
    <property type="entry name" value="HpnB"/>
    <property type="match status" value="1"/>
</dbReference>
<dbReference type="AlphaFoldDB" id="E0U8K8"/>
<keyword evidence="1" id="KW-1133">Transmembrane helix</keyword>
<evidence type="ECO:0000313" key="3">
    <source>
        <dbReference type="EMBL" id="ADN13754.1"/>
    </source>
</evidence>
<keyword evidence="4" id="KW-1185">Reference proteome</keyword>
<dbReference type="InterPro" id="IPR001173">
    <property type="entry name" value="Glyco_trans_2-like"/>
</dbReference>
<feature type="transmembrane region" description="Helical" evidence="1">
    <location>
        <begin position="355"/>
        <end position="374"/>
    </location>
</feature>
<dbReference type="KEGG" id="cyj:Cyan7822_1767"/>
<dbReference type="GO" id="GO:0016740">
    <property type="term" value="F:transferase activity"/>
    <property type="evidence" value="ECO:0007669"/>
    <property type="project" value="UniProtKB-KW"/>
</dbReference>
<dbReference type="Gene3D" id="3.90.550.10">
    <property type="entry name" value="Spore Coat Polysaccharide Biosynthesis Protein SpsA, Chain A"/>
    <property type="match status" value="1"/>
</dbReference>
<evidence type="ECO:0000313" key="4">
    <source>
        <dbReference type="Proteomes" id="UP000008206"/>
    </source>
</evidence>
<dbReference type="EMBL" id="CP002198">
    <property type="protein sequence ID" value="ADN13754.1"/>
    <property type="molecule type" value="Genomic_DNA"/>
</dbReference>
<organism evidence="3 4">
    <name type="scientific">Gloeothece verrucosa (strain PCC 7822)</name>
    <name type="common">Cyanothece sp. (strain PCC 7822)</name>
    <dbReference type="NCBI Taxonomy" id="497965"/>
    <lineage>
        <taxon>Bacteria</taxon>
        <taxon>Bacillati</taxon>
        <taxon>Cyanobacteriota</taxon>
        <taxon>Cyanophyceae</taxon>
        <taxon>Oscillatoriophycideae</taxon>
        <taxon>Chroococcales</taxon>
        <taxon>Aphanothecaceae</taxon>
        <taxon>Gloeothece</taxon>
        <taxon>Gloeothece verrucosa</taxon>
    </lineage>
</organism>
<keyword evidence="1" id="KW-0472">Membrane</keyword>
<keyword evidence="1" id="KW-0812">Transmembrane</keyword>
<gene>
    <name evidence="3" type="ordered locus">Cyan7822_1767</name>
</gene>
<dbReference type="SUPFAM" id="SSF53448">
    <property type="entry name" value="Nucleotide-diphospho-sugar transferases"/>
    <property type="match status" value="1"/>
</dbReference>
<dbReference type="InterPro" id="IPR029044">
    <property type="entry name" value="Nucleotide-diphossugar_trans"/>
</dbReference>
<evidence type="ECO:0000256" key="1">
    <source>
        <dbReference type="SAM" id="Phobius"/>
    </source>
</evidence>
<name>E0U8K8_GLOV7</name>
<proteinExistence type="predicted"/>
<feature type="transmembrane region" description="Helical" evidence="1">
    <location>
        <begin position="329"/>
        <end position="349"/>
    </location>
</feature>
<dbReference type="eggNOG" id="COG1215">
    <property type="taxonomic scope" value="Bacteria"/>
</dbReference>
<feature type="transmembrane region" description="Helical" evidence="1">
    <location>
        <begin position="296"/>
        <end position="317"/>
    </location>
</feature>
<dbReference type="PANTHER" id="PTHR43646:SF3">
    <property type="entry name" value="SLR1566 PROTEIN"/>
    <property type="match status" value="1"/>
</dbReference>
<evidence type="ECO:0000259" key="2">
    <source>
        <dbReference type="Pfam" id="PF00535"/>
    </source>
</evidence>